<dbReference type="InParanoid" id="A0A162NLV5"/>
<dbReference type="GO" id="GO:0005744">
    <property type="term" value="C:TIM23 mitochondrial import inner membrane translocase complex"/>
    <property type="evidence" value="ECO:0007669"/>
    <property type="project" value="UniProtKB-UniRule"/>
</dbReference>
<keyword evidence="1" id="KW-0811">Translocation</keyword>
<comment type="function">
    <text evidence="1">Essential component of the TIM23 complex, a complex that mediates the translocation of transit peptide-containing proteins across the mitochondrial inner membrane.</text>
</comment>
<evidence type="ECO:0000256" key="1">
    <source>
        <dbReference type="RuleBase" id="RU365079"/>
    </source>
</evidence>
<feature type="compositionally biased region" description="Low complexity" evidence="2">
    <location>
        <begin position="23"/>
        <end position="32"/>
    </location>
</feature>
<comment type="subcellular location">
    <subcellularLocation>
        <location evidence="1">Mitochondrion inner membrane</location>
        <topology evidence="1">Single-pass membrane protein</topology>
    </subcellularLocation>
</comment>
<dbReference type="PANTHER" id="PTHR12210">
    <property type="entry name" value="DULLARD PROTEIN PHOSPHATASE"/>
    <property type="match status" value="1"/>
</dbReference>
<evidence type="ECO:0000256" key="2">
    <source>
        <dbReference type="SAM" id="MobiDB-lite"/>
    </source>
</evidence>
<keyword evidence="1" id="KW-0653">Protein transport</keyword>
<dbReference type="GeneID" id="28991941"/>
<reference evidence="5" key="1">
    <citation type="submission" date="2015-06" db="EMBL/GenBank/DDBJ databases">
        <title>Expansion of signal transduction pathways in fungi by whole-genome duplication.</title>
        <authorList>
            <consortium name="DOE Joint Genome Institute"/>
            <person name="Corrochano L.M."/>
            <person name="Kuo A."/>
            <person name="Marcet-Houben M."/>
            <person name="Polaino S."/>
            <person name="Salamov A."/>
            <person name="Villalobos J.M."/>
            <person name="Alvarez M.I."/>
            <person name="Avalos J."/>
            <person name="Benito E.P."/>
            <person name="Benoit I."/>
            <person name="Burger G."/>
            <person name="Camino L.P."/>
            <person name="Canovas D."/>
            <person name="Cerda-Olmedo E."/>
            <person name="Cheng J.-F."/>
            <person name="Dominguez A."/>
            <person name="Elias M."/>
            <person name="Eslava A.P."/>
            <person name="Glaser F."/>
            <person name="Grimwood J."/>
            <person name="Gutierrez G."/>
            <person name="Heitman J."/>
            <person name="Henrissat B."/>
            <person name="Iturriaga E.A."/>
            <person name="Lang B.F."/>
            <person name="Lavin J.L."/>
            <person name="Lee S."/>
            <person name="Li W."/>
            <person name="Lindquist E."/>
            <person name="Lopez-Garcia S."/>
            <person name="Luque E.M."/>
            <person name="Marcos A.T."/>
            <person name="Martin J."/>
            <person name="McCluskey K."/>
            <person name="Medina H.R."/>
            <person name="Miralles-Duran A."/>
            <person name="Miyazaki A."/>
            <person name="Munoz-Torres E."/>
            <person name="Oguiza J.A."/>
            <person name="Ohm R."/>
            <person name="Olmedo M."/>
            <person name="Orejas M."/>
            <person name="Ortiz-Castellanos L."/>
            <person name="Pisabarro A.G."/>
            <person name="Rodriguez-Romero J."/>
            <person name="Ruiz-Herrera J."/>
            <person name="Ruiz-Vazquez R."/>
            <person name="Sanz C."/>
            <person name="Schackwitz W."/>
            <person name="Schmutz J."/>
            <person name="Shahriari M."/>
            <person name="Shelest E."/>
            <person name="Silva-Franco F."/>
            <person name="Soanes D."/>
            <person name="Syed K."/>
            <person name="Tagua V.G."/>
            <person name="Talbot N.J."/>
            <person name="Thon M."/>
            <person name="De vries R.P."/>
            <person name="Wiebenga A."/>
            <person name="Yadav J.S."/>
            <person name="Braun E.L."/>
            <person name="Baker S."/>
            <person name="Garre V."/>
            <person name="Horwitz B."/>
            <person name="Torres-Martinez S."/>
            <person name="Idnurm A."/>
            <person name="Herrera-Estrella A."/>
            <person name="Gabaldon T."/>
            <person name="Grigoriev I.V."/>
        </authorList>
    </citation>
    <scope>NUCLEOTIDE SEQUENCE [LARGE SCALE GENOMIC DNA]</scope>
    <source>
        <strain evidence="5">NRRL 1555(-)</strain>
    </source>
</reference>
<dbReference type="AlphaFoldDB" id="A0A162NLV5"/>
<dbReference type="Pfam" id="PF03031">
    <property type="entry name" value="NIF"/>
    <property type="match status" value="1"/>
</dbReference>
<sequence length="310" mass="36414">MSSPLAKDSLNPDFNKAPKKQMSSYSPRYSPLPRSPTREYLELANQRYHCLKTLSRKKQLLILDLNGTLVSRTGSKGMYVRPHQDEFVDYVFENFQVMVWSSAQPVNVDRMCRMFEDHRPELVKVWDRTYFGLTPNQYNKKIVTIKDLKRVWSAFDNGEYDATNTILLDDSPEKTVLQPYNSVHLTSFDHLSSTFRAHGESELLAVISYLEKLRKVDNVCSYIRERPYISPSINLNKQEQEQGQREQEQQNENENELENLYKDNSFYCYHYEFLNPEAGRKMYCLDGSKSKKSNDRPVDVLENRMDSIRL</sequence>
<evidence type="ECO:0000313" key="5">
    <source>
        <dbReference type="Proteomes" id="UP000077315"/>
    </source>
</evidence>
<dbReference type="PROSITE" id="PS50969">
    <property type="entry name" value="FCP1"/>
    <property type="match status" value="1"/>
</dbReference>
<dbReference type="Gene3D" id="3.40.50.1000">
    <property type="entry name" value="HAD superfamily/HAD-like"/>
    <property type="match status" value="1"/>
</dbReference>
<feature type="region of interest" description="Disordered" evidence="2">
    <location>
        <begin position="1"/>
        <end position="33"/>
    </location>
</feature>
<feature type="region of interest" description="Disordered" evidence="2">
    <location>
        <begin position="288"/>
        <end position="310"/>
    </location>
</feature>
<name>A0A162NLV5_PHYB8</name>
<dbReference type="GO" id="GO:0015031">
    <property type="term" value="P:protein transport"/>
    <property type="evidence" value="ECO:0007669"/>
    <property type="project" value="UniProtKB-KW"/>
</dbReference>
<dbReference type="InterPro" id="IPR036412">
    <property type="entry name" value="HAD-like_sf"/>
</dbReference>
<dbReference type="InterPro" id="IPR050365">
    <property type="entry name" value="TIM50"/>
</dbReference>
<dbReference type="SUPFAM" id="SSF56784">
    <property type="entry name" value="HAD-like"/>
    <property type="match status" value="1"/>
</dbReference>
<dbReference type="SMART" id="SM00577">
    <property type="entry name" value="CPDc"/>
    <property type="match status" value="1"/>
</dbReference>
<evidence type="ECO:0000313" key="4">
    <source>
        <dbReference type="EMBL" id="OAD75408.1"/>
    </source>
</evidence>
<dbReference type="VEuPathDB" id="FungiDB:PHYBLDRAFT_143653"/>
<dbReference type="STRING" id="763407.A0A162NLV5"/>
<feature type="compositionally biased region" description="Basic and acidic residues" evidence="2">
    <location>
        <begin position="238"/>
        <end position="248"/>
    </location>
</feature>
<dbReference type="InterPro" id="IPR023214">
    <property type="entry name" value="HAD_sf"/>
</dbReference>
<dbReference type="InterPro" id="IPR004274">
    <property type="entry name" value="FCP1_dom"/>
</dbReference>
<dbReference type="OrthoDB" id="1711508at2759"/>
<protein>
    <recommendedName>
        <fullName evidence="1">Mitochondrial import inner membrane translocase subunit TIM50</fullName>
    </recommendedName>
</protein>
<keyword evidence="1" id="KW-0496">Mitochondrion</keyword>
<keyword evidence="5" id="KW-1185">Reference proteome</keyword>
<comment type="similarity">
    <text evidence="1">Belongs to the TIM50 family.</text>
</comment>
<proteinExistence type="inferred from homology"/>
<gene>
    <name evidence="4" type="ORF">PHYBLDRAFT_143653</name>
</gene>
<dbReference type="Proteomes" id="UP000077315">
    <property type="component" value="Unassembled WGS sequence"/>
</dbReference>
<evidence type="ECO:0000259" key="3">
    <source>
        <dbReference type="PROSITE" id="PS50969"/>
    </source>
</evidence>
<accession>A0A162NLV5</accession>
<organism evidence="4 5">
    <name type="scientific">Phycomyces blakesleeanus (strain ATCC 8743b / DSM 1359 / FGSC 10004 / NBRC 33097 / NRRL 1555)</name>
    <dbReference type="NCBI Taxonomy" id="763407"/>
    <lineage>
        <taxon>Eukaryota</taxon>
        <taxon>Fungi</taxon>
        <taxon>Fungi incertae sedis</taxon>
        <taxon>Mucoromycota</taxon>
        <taxon>Mucoromycotina</taxon>
        <taxon>Mucoromycetes</taxon>
        <taxon>Mucorales</taxon>
        <taxon>Phycomycetaceae</taxon>
        <taxon>Phycomyces</taxon>
    </lineage>
</organism>
<feature type="domain" description="FCP1 homology" evidence="3">
    <location>
        <begin position="54"/>
        <end position="213"/>
    </location>
</feature>
<keyword evidence="1" id="KW-0813">Transport</keyword>
<feature type="region of interest" description="Disordered" evidence="2">
    <location>
        <begin position="233"/>
        <end position="254"/>
    </location>
</feature>
<dbReference type="RefSeq" id="XP_018293448.1">
    <property type="nucleotide sequence ID" value="XM_018431035.1"/>
</dbReference>
<keyword evidence="1" id="KW-0809">Transit peptide</keyword>
<dbReference type="EMBL" id="KV440977">
    <property type="protein sequence ID" value="OAD75408.1"/>
    <property type="molecule type" value="Genomic_DNA"/>
</dbReference>
<comment type="subunit">
    <text evidence="1">Component of the TIM23 complex.</text>
</comment>